<reference evidence="1 2" key="1">
    <citation type="submission" date="2020-08" db="EMBL/GenBank/DDBJ databases">
        <title>Sequencing the genomes of 1000 actinobacteria strains.</title>
        <authorList>
            <person name="Klenk H.-P."/>
        </authorList>
    </citation>
    <scope>NUCLEOTIDE SEQUENCE [LARGE SCALE GENOMIC DNA]</scope>
    <source>
        <strain evidence="1 2">DSM 45362</strain>
    </source>
</reference>
<evidence type="ECO:0000313" key="1">
    <source>
        <dbReference type="EMBL" id="MBB5871870.1"/>
    </source>
</evidence>
<proteinExistence type="predicted"/>
<dbReference type="Proteomes" id="UP000587527">
    <property type="component" value="Unassembled WGS sequence"/>
</dbReference>
<keyword evidence="2" id="KW-1185">Reference proteome</keyword>
<dbReference type="EMBL" id="JACHMN010000002">
    <property type="protein sequence ID" value="MBB5871870.1"/>
    <property type="molecule type" value="Genomic_DNA"/>
</dbReference>
<evidence type="ECO:0000313" key="2">
    <source>
        <dbReference type="Proteomes" id="UP000587527"/>
    </source>
</evidence>
<gene>
    <name evidence="1" type="ORF">F4553_005249</name>
</gene>
<accession>A0A841BYS4</accession>
<organism evidence="1 2">
    <name type="scientific">Allocatelliglobosispora scoriae</name>
    <dbReference type="NCBI Taxonomy" id="643052"/>
    <lineage>
        <taxon>Bacteria</taxon>
        <taxon>Bacillati</taxon>
        <taxon>Actinomycetota</taxon>
        <taxon>Actinomycetes</taxon>
        <taxon>Micromonosporales</taxon>
        <taxon>Micromonosporaceae</taxon>
        <taxon>Allocatelliglobosispora</taxon>
    </lineage>
</organism>
<sequence length="47" mass="5123">MPEAGRQQRAELLARTVERGLESGHRLAAEGQRVLADRLIALLEGLA</sequence>
<protein>
    <submittedName>
        <fullName evidence="1">Uncharacterized protein</fullName>
    </submittedName>
</protein>
<comment type="caution">
    <text evidence="1">The sequence shown here is derived from an EMBL/GenBank/DDBJ whole genome shotgun (WGS) entry which is preliminary data.</text>
</comment>
<dbReference type="AlphaFoldDB" id="A0A841BYS4"/>
<name>A0A841BYS4_9ACTN</name>
<dbReference type="RefSeq" id="WP_246467446.1">
    <property type="nucleotide sequence ID" value="NZ_JACHMN010000002.1"/>
</dbReference>